<dbReference type="AlphaFoldDB" id="A0A1I7WV15"/>
<organism evidence="1 2">
    <name type="scientific">Heterorhabditis bacteriophora</name>
    <name type="common">Entomopathogenic nematode worm</name>
    <dbReference type="NCBI Taxonomy" id="37862"/>
    <lineage>
        <taxon>Eukaryota</taxon>
        <taxon>Metazoa</taxon>
        <taxon>Ecdysozoa</taxon>
        <taxon>Nematoda</taxon>
        <taxon>Chromadorea</taxon>
        <taxon>Rhabditida</taxon>
        <taxon>Rhabditina</taxon>
        <taxon>Rhabditomorpha</taxon>
        <taxon>Strongyloidea</taxon>
        <taxon>Heterorhabditidae</taxon>
        <taxon>Heterorhabditis</taxon>
    </lineage>
</organism>
<dbReference type="Proteomes" id="UP000095283">
    <property type="component" value="Unplaced"/>
</dbReference>
<proteinExistence type="predicted"/>
<accession>A0A1I7WV15</accession>
<dbReference type="WBParaSite" id="Hba_08980">
    <property type="protein sequence ID" value="Hba_08980"/>
    <property type="gene ID" value="Hba_08980"/>
</dbReference>
<evidence type="ECO:0000313" key="2">
    <source>
        <dbReference type="WBParaSite" id="Hba_08980"/>
    </source>
</evidence>
<name>A0A1I7WV15_HETBA</name>
<sequence length="19" mass="2155">MLGLSLVSFNMMIHTKFGK</sequence>
<protein>
    <submittedName>
        <fullName evidence="2">Uncharacterized protein</fullName>
    </submittedName>
</protein>
<keyword evidence="1" id="KW-1185">Reference proteome</keyword>
<reference evidence="2" key="1">
    <citation type="submission" date="2016-11" db="UniProtKB">
        <authorList>
            <consortium name="WormBaseParasite"/>
        </authorList>
    </citation>
    <scope>IDENTIFICATION</scope>
</reference>
<evidence type="ECO:0000313" key="1">
    <source>
        <dbReference type="Proteomes" id="UP000095283"/>
    </source>
</evidence>